<reference evidence="1 2" key="1">
    <citation type="submission" date="2017-07" db="EMBL/GenBank/DDBJ databases">
        <title>Genomes of Fischerella (Mastigocladus) sp. strains.</title>
        <authorList>
            <person name="Miller S.R."/>
        </authorList>
    </citation>
    <scope>NUCLEOTIDE SEQUENCE [LARGE SCALE GENOMIC DNA]</scope>
    <source>
        <strain evidence="1 2">CCMEE 5318</strain>
    </source>
</reference>
<name>A0A2N6LJG6_9CYAN</name>
<accession>A0A2N6LJG6</accession>
<evidence type="ECO:0000313" key="1">
    <source>
        <dbReference type="EMBL" id="PMB24592.1"/>
    </source>
</evidence>
<evidence type="ECO:0000313" key="2">
    <source>
        <dbReference type="Proteomes" id="UP000235081"/>
    </source>
</evidence>
<gene>
    <name evidence="1" type="ORF">CEN46_07575</name>
</gene>
<comment type="caution">
    <text evidence="1">The sequence shown here is derived from an EMBL/GenBank/DDBJ whole genome shotgun (WGS) entry which is preliminary data.</text>
</comment>
<protein>
    <submittedName>
        <fullName evidence="1">Uncharacterized protein</fullName>
    </submittedName>
</protein>
<sequence length="63" mass="7799">MLKFPKNKHNTLSLLLYICQWKKSRWLLIAIDKKEKFISRKQENKYLEKINYQIARLLVDEEF</sequence>
<dbReference type="RefSeq" id="WP_102181077.1">
    <property type="nucleotide sequence ID" value="NZ_NMQE01000204.1"/>
</dbReference>
<dbReference type="EMBL" id="NMQE01000204">
    <property type="protein sequence ID" value="PMB24592.1"/>
    <property type="molecule type" value="Genomic_DNA"/>
</dbReference>
<dbReference type="AlphaFoldDB" id="A0A2N6LJG6"/>
<proteinExistence type="predicted"/>
<organism evidence="1 2">
    <name type="scientific">Fischerella thermalis CCMEE 5318</name>
    <dbReference type="NCBI Taxonomy" id="2019666"/>
    <lineage>
        <taxon>Bacteria</taxon>
        <taxon>Bacillati</taxon>
        <taxon>Cyanobacteriota</taxon>
        <taxon>Cyanophyceae</taxon>
        <taxon>Nostocales</taxon>
        <taxon>Hapalosiphonaceae</taxon>
        <taxon>Fischerella</taxon>
    </lineage>
</organism>
<dbReference type="Proteomes" id="UP000235081">
    <property type="component" value="Unassembled WGS sequence"/>
</dbReference>